<dbReference type="Gene3D" id="3.30.70.1110">
    <property type="entry name" value="Histidine kinase CheA-like, P2 response regulator-binding domain"/>
    <property type="match status" value="1"/>
</dbReference>
<dbReference type="InterPro" id="IPR005467">
    <property type="entry name" value="His_kinase_dom"/>
</dbReference>
<dbReference type="SMART" id="SM01231">
    <property type="entry name" value="H-kinase_dim"/>
    <property type="match status" value="1"/>
</dbReference>
<keyword evidence="8 17" id="KW-0808">Transferase</keyword>
<evidence type="ECO:0000256" key="2">
    <source>
        <dbReference type="ARBA" id="ARBA00004496"/>
    </source>
</evidence>
<dbReference type="SMART" id="SM00073">
    <property type="entry name" value="HPT"/>
    <property type="match status" value="1"/>
</dbReference>
<evidence type="ECO:0000256" key="11">
    <source>
        <dbReference type="ARBA" id="ARBA00022840"/>
    </source>
</evidence>
<evidence type="ECO:0000259" key="14">
    <source>
        <dbReference type="PROSITE" id="PS50109"/>
    </source>
</evidence>
<dbReference type="PROSITE" id="PS50851">
    <property type="entry name" value="CHEW"/>
    <property type="match status" value="1"/>
</dbReference>
<evidence type="ECO:0000256" key="6">
    <source>
        <dbReference type="ARBA" id="ARBA00022500"/>
    </source>
</evidence>
<dbReference type="PROSITE" id="PS50894">
    <property type="entry name" value="HPT"/>
    <property type="match status" value="1"/>
</dbReference>
<dbReference type="PANTHER" id="PTHR43395">
    <property type="entry name" value="SENSOR HISTIDINE KINASE CHEA"/>
    <property type="match status" value="1"/>
</dbReference>
<evidence type="ECO:0000256" key="9">
    <source>
        <dbReference type="ARBA" id="ARBA00022741"/>
    </source>
</evidence>
<keyword evidence="6" id="KW-0145">Chemotaxis</keyword>
<dbReference type="InterPro" id="IPR010808">
    <property type="entry name" value="CheA_P2-bd"/>
</dbReference>
<evidence type="ECO:0000256" key="10">
    <source>
        <dbReference type="ARBA" id="ARBA00022777"/>
    </source>
</evidence>
<dbReference type="Pfam" id="PF01584">
    <property type="entry name" value="CheW"/>
    <property type="match status" value="1"/>
</dbReference>
<dbReference type="Gene3D" id="1.10.287.560">
    <property type="entry name" value="Histidine kinase CheA-like, homodimeric domain"/>
    <property type="match status" value="1"/>
</dbReference>
<dbReference type="SUPFAM" id="SSF47384">
    <property type="entry name" value="Homodimeric domain of signal transducing histidine kinase"/>
    <property type="match status" value="1"/>
</dbReference>
<keyword evidence="11" id="KW-0067">ATP-binding</keyword>
<keyword evidence="9" id="KW-0547">Nucleotide-binding</keyword>
<proteinExistence type="predicted"/>
<evidence type="ECO:0000256" key="3">
    <source>
        <dbReference type="ARBA" id="ARBA00012438"/>
    </source>
</evidence>
<feature type="domain" description="Histidine kinase" evidence="14">
    <location>
        <begin position="316"/>
        <end position="550"/>
    </location>
</feature>
<gene>
    <name evidence="17" type="primary">cheA_5</name>
    <name evidence="17" type="ORF">SDC9_43590</name>
</gene>
<dbReference type="CDD" id="cd16916">
    <property type="entry name" value="HATPase_CheA-like"/>
    <property type="match status" value="1"/>
</dbReference>
<dbReference type="Gene3D" id="3.30.565.10">
    <property type="entry name" value="Histidine kinase-like ATPase, C-terminal domain"/>
    <property type="match status" value="1"/>
</dbReference>
<dbReference type="InterPro" id="IPR037052">
    <property type="entry name" value="CheA-like_P2_sf"/>
</dbReference>
<dbReference type="GO" id="GO:0005737">
    <property type="term" value="C:cytoplasm"/>
    <property type="evidence" value="ECO:0007669"/>
    <property type="project" value="UniProtKB-SubCell"/>
</dbReference>
<comment type="catalytic activity">
    <reaction evidence="1">
        <text>ATP + protein L-histidine = ADP + protein N-phospho-L-histidine.</text>
        <dbReference type="EC" id="2.7.13.3"/>
    </reaction>
</comment>
<dbReference type="EMBL" id="VSSQ01000554">
    <property type="protein sequence ID" value="MPL97399.1"/>
    <property type="molecule type" value="Genomic_DNA"/>
</dbReference>
<dbReference type="SUPFAM" id="SSF55874">
    <property type="entry name" value="ATPase domain of HSP90 chaperone/DNA topoisomerase II/histidine kinase"/>
    <property type="match status" value="1"/>
</dbReference>
<reference evidence="17" key="1">
    <citation type="submission" date="2019-08" db="EMBL/GenBank/DDBJ databases">
        <authorList>
            <person name="Kucharzyk K."/>
            <person name="Murdoch R.W."/>
            <person name="Higgins S."/>
            <person name="Loffler F."/>
        </authorList>
    </citation>
    <scope>NUCLEOTIDE SEQUENCE</scope>
</reference>
<dbReference type="InterPro" id="IPR036641">
    <property type="entry name" value="HPT_dom_sf"/>
</dbReference>
<comment type="subcellular location">
    <subcellularLocation>
        <location evidence="2">Cytoplasm</location>
    </subcellularLocation>
</comment>
<dbReference type="Pfam" id="PF07194">
    <property type="entry name" value="P2"/>
    <property type="match status" value="1"/>
</dbReference>
<dbReference type="Gene3D" id="1.20.120.160">
    <property type="entry name" value="HPT domain"/>
    <property type="match status" value="1"/>
</dbReference>
<dbReference type="InterPro" id="IPR035891">
    <property type="entry name" value="CheY-binding_CheA"/>
</dbReference>
<keyword evidence="7" id="KW-0597">Phosphoprotein</keyword>
<comment type="caution">
    <text evidence="17">The sequence shown here is derived from an EMBL/GenBank/DDBJ whole genome shotgun (WGS) entry which is preliminary data.</text>
</comment>
<dbReference type="GO" id="GO:0006935">
    <property type="term" value="P:chemotaxis"/>
    <property type="evidence" value="ECO:0007669"/>
    <property type="project" value="UniProtKB-KW"/>
</dbReference>
<name>A0A644W104_9ZZZZ</name>
<evidence type="ECO:0000256" key="5">
    <source>
        <dbReference type="ARBA" id="ARBA00022490"/>
    </source>
</evidence>
<dbReference type="InterPro" id="IPR051315">
    <property type="entry name" value="Bact_Chemotaxis_CheA"/>
</dbReference>
<keyword evidence="10" id="KW-0418">Kinase</keyword>
<dbReference type="PROSITE" id="PS50109">
    <property type="entry name" value="HIS_KIN"/>
    <property type="match status" value="1"/>
</dbReference>
<dbReference type="GO" id="GO:0005524">
    <property type="term" value="F:ATP binding"/>
    <property type="evidence" value="ECO:0007669"/>
    <property type="project" value="UniProtKB-KW"/>
</dbReference>
<feature type="region of interest" description="Disordered" evidence="13">
    <location>
        <begin position="258"/>
        <end position="287"/>
    </location>
</feature>
<dbReference type="AlphaFoldDB" id="A0A644W104"/>
<dbReference type="SUPFAM" id="SSF47226">
    <property type="entry name" value="Histidine-containing phosphotransfer domain, HPT domain"/>
    <property type="match status" value="1"/>
</dbReference>
<dbReference type="Gene3D" id="2.30.30.40">
    <property type="entry name" value="SH3 Domains"/>
    <property type="match status" value="1"/>
</dbReference>
<dbReference type="InterPro" id="IPR036890">
    <property type="entry name" value="HATPase_C_sf"/>
</dbReference>
<dbReference type="InterPro" id="IPR003594">
    <property type="entry name" value="HATPase_dom"/>
</dbReference>
<evidence type="ECO:0000256" key="8">
    <source>
        <dbReference type="ARBA" id="ARBA00022679"/>
    </source>
</evidence>
<evidence type="ECO:0000256" key="4">
    <source>
        <dbReference type="ARBA" id="ARBA00021495"/>
    </source>
</evidence>
<evidence type="ECO:0000256" key="12">
    <source>
        <dbReference type="ARBA" id="ARBA00023012"/>
    </source>
</evidence>
<dbReference type="InterPro" id="IPR004105">
    <property type="entry name" value="CheA-like_dim"/>
</dbReference>
<dbReference type="CDD" id="cd00088">
    <property type="entry name" value="HPT"/>
    <property type="match status" value="1"/>
</dbReference>
<evidence type="ECO:0000256" key="7">
    <source>
        <dbReference type="ARBA" id="ARBA00022553"/>
    </source>
</evidence>
<feature type="domain" description="HPt" evidence="16">
    <location>
        <begin position="2"/>
        <end position="109"/>
    </location>
</feature>
<dbReference type="EC" id="2.7.13.3" evidence="3"/>
<dbReference type="Pfam" id="PF02895">
    <property type="entry name" value="H-kinase_dim"/>
    <property type="match status" value="1"/>
</dbReference>
<keyword evidence="5" id="KW-0963">Cytoplasm</keyword>
<evidence type="ECO:0000256" key="13">
    <source>
        <dbReference type="SAM" id="MobiDB-lite"/>
    </source>
</evidence>
<dbReference type="Pfam" id="PF02518">
    <property type="entry name" value="HATPase_c"/>
    <property type="match status" value="1"/>
</dbReference>
<dbReference type="SUPFAM" id="SSF55052">
    <property type="entry name" value="CheY-binding domain of CheA"/>
    <property type="match status" value="1"/>
</dbReference>
<organism evidence="17">
    <name type="scientific">bioreactor metagenome</name>
    <dbReference type="NCBI Taxonomy" id="1076179"/>
    <lineage>
        <taxon>unclassified sequences</taxon>
        <taxon>metagenomes</taxon>
        <taxon>ecological metagenomes</taxon>
    </lineage>
</organism>
<keyword evidence="12" id="KW-0902">Two-component regulatory system</keyword>
<dbReference type="PRINTS" id="PR00344">
    <property type="entry name" value="BCTRLSENSOR"/>
</dbReference>
<evidence type="ECO:0000256" key="1">
    <source>
        <dbReference type="ARBA" id="ARBA00000085"/>
    </source>
</evidence>
<sequence length="685" mass="75966">MKMNVDETMLDVYIYETQQMLESLENTLFVGESEKRLNQDQINEVFRIMHTIKGASAMMEFENMAKLSHTLEDVFSQIRDNGAPAEEWPPIFDLVFSAISFFNSELGKLLDKAPMDGEPAELIGRLKSFLNKLKGEPAGSGLPEQPVSQETADEKNETEAEETFSQVTEEPCYKLKLFFEENCQMESVRAFGVVQSLKGVSNSIVTVPKDLAQSSSDEEIKKNGLCLFFRTNENPDRIKEILDSTLFIKNYSVLAVENEEEETPQDPKESAVQTPDVNLGKGKGPEVHPAENAPVESIAKQNFISVNVNKLDNLLNIVGEIVTAQSMVINSADFGGKQHDSFDAAAQQLHSLINELQDIVMSIRMIPVSTLFQKMRRLVRDMSKKFGKDIELDLVGEETEVDKNVIDYLSDPLLHIIRNSIDHGIEDAETRKAFGKPARGKIMLEARTTGSDVIVTASDDGKGLQRDTILKKALEKGLISRIDPDMPDKDVFNFIFLPGFSTKEAVTEYSGRGVGMDVVRKNISQIGGSITLESEFEKGTTHIIRIPLTLTIVNGMKFCVGNINFIVPTVSVLSVVQPKLNDIFADSSENEMIMIQGKCYSLIRLSRFFGIENGKTELSDGMIMHIASEQKSFCIFFDNLDGEYQVVVKTLPGYLQHCSSGLDGIGGCAIMGDGSINLILDVNGL</sequence>
<evidence type="ECO:0000313" key="17">
    <source>
        <dbReference type="EMBL" id="MPL97399.1"/>
    </source>
</evidence>
<dbReference type="InterPro" id="IPR004358">
    <property type="entry name" value="Sig_transdc_His_kin-like_C"/>
</dbReference>
<dbReference type="FunFam" id="3.30.565.10:FF:000016">
    <property type="entry name" value="Chemotaxis protein CheA, putative"/>
    <property type="match status" value="1"/>
</dbReference>
<dbReference type="InterPro" id="IPR002545">
    <property type="entry name" value="CheW-lke_dom"/>
</dbReference>
<feature type="domain" description="CheW-like" evidence="15">
    <location>
        <begin position="552"/>
        <end position="685"/>
    </location>
</feature>
<dbReference type="InterPro" id="IPR036061">
    <property type="entry name" value="CheW-like_dom_sf"/>
</dbReference>
<evidence type="ECO:0000259" key="16">
    <source>
        <dbReference type="PROSITE" id="PS50894"/>
    </source>
</evidence>
<dbReference type="Pfam" id="PF01627">
    <property type="entry name" value="Hpt"/>
    <property type="match status" value="1"/>
</dbReference>
<dbReference type="SMART" id="SM00260">
    <property type="entry name" value="CheW"/>
    <property type="match status" value="1"/>
</dbReference>
<dbReference type="SMART" id="SM00387">
    <property type="entry name" value="HATPase_c"/>
    <property type="match status" value="1"/>
</dbReference>
<dbReference type="SUPFAM" id="SSF50341">
    <property type="entry name" value="CheW-like"/>
    <property type="match status" value="1"/>
</dbReference>
<protein>
    <recommendedName>
        <fullName evidence="4">Chemotaxis protein CheA</fullName>
        <ecNumber evidence="3">2.7.13.3</ecNumber>
    </recommendedName>
</protein>
<dbReference type="GO" id="GO:0000155">
    <property type="term" value="F:phosphorelay sensor kinase activity"/>
    <property type="evidence" value="ECO:0007669"/>
    <property type="project" value="InterPro"/>
</dbReference>
<dbReference type="InterPro" id="IPR036097">
    <property type="entry name" value="HisK_dim/P_sf"/>
</dbReference>
<dbReference type="PANTHER" id="PTHR43395:SF10">
    <property type="entry name" value="CHEMOTAXIS PROTEIN CHEA"/>
    <property type="match status" value="1"/>
</dbReference>
<dbReference type="InterPro" id="IPR037006">
    <property type="entry name" value="CheA-like_homodim_sf"/>
</dbReference>
<feature type="region of interest" description="Disordered" evidence="13">
    <location>
        <begin position="136"/>
        <end position="165"/>
    </location>
</feature>
<accession>A0A644W104</accession>
<dbReference type="InterPro" id="IPR008207">
    <property type="entry name" value="Sig_transdc_His_kin_Hpt_dom"/>
</dbReference>
<evidence type="ECO:0000259" key="15">
    <source>
        <dbReference type="PROSITE" id="PS50851"/>
    </source>
</evidence>